<gene>
    <name evidence="1" type="ORF">SAMN06265360_101290</name>
</gene>
<dbReference type="PANTHER" id="PTHR43480:SF1">
    <property type="entry name" value="ACYL-[ACYL-CARRIER-PROTEIN]--UDP-N-ACETYLGLUCOSAMINE O-ACYLTRANSFERASE, MITOCHONDRIAL-RELATED"/>
    <property type="match status" value="1"/>
</dbReference>
<dbReference type="EMBL" id="FZNW01000001">
    <property type="protein sequence ID" value="SNR28980.1"/>
    <property type="molecule type" value="Genomic_DNA"/>
</dbReference>
<dbReference type="OrthoDB" id="2643438at2"/>
<accession>A0A238V3F4</accession>
<dbReference type="RefSeq" id="WP_089299607.1">
    <property type="nucleotide sequence ID" value="NZ_FZNW01000001.1"/>
</dbReference>
<dbReference type="Proteomes" id="UP000198348">
    <property type="component" value="Unassembled WGS sequence"/>
</dbReference>
<protein>
    <submittedName>
        <fullName evidence="1">UDP-N-acetylglucosamine acyltransferase</fullName>
    </submittedName>
</protein>
<keyword evidence="2" id="KW-1185">Reference proteome</keyword>
<keyword evidence="1" id="KW-0808">Transferase</keyword>
<dbReference type="GO" id="GO:0008780">
    <property type="term" value="F:acyl-[acyl-carrier-protein]-UDP-N-acetylglucosamine O-acyltransferase activity"/>
    <property type="evidence" value="ECO:0007669"/>
    <property type="project" value="InterPro"/>
</dbReference>
<sequence>MSNHIHDTAVIADGVELGDGNVVGPYAVLLGPAVIGDRNWIGPHVTIGAPASDTAAPHPRVWEHGPAGDPALDGYGVAIGDGNRIREYASVHQGTWRTTRLGSDGYHLRGVHIAHDCVVEDGVVLGSNTVLGGHCEVWSEANLGLGVLAHQRARVGPGAMVGMGAVVLSEVGPFAVSAGVPARITGINTVGLTRAGLDEQGIAMLRPYLLGQCALPDGGVPAWVAARLAAWDSRPERGRR</sequence>
<dbReference type="AlphaFoldDB" id="A0A238V3F4"/>
<name>A0A238V3F4_9PSEU</name>
<dbReference type="InterPro" id="IPR010137">
    <property type="entry name" value="Lipid_A_LpxA"/>
</dbReference>
<dbReference type="GO" id="GO:0008610">
    <property type="term" value="P:lipid biosynthetic process"/>
    <property type="evidence" value="ECO:0007669"/>
    <property type="project" value="InterPro"/>
</dbReference>
<evidence type="ECO:0000313" key="2">
    <source>
        <dbReference type="Proteomes" id="UP000198348"/>
    </source>
</evidence>
<proteinExistence type="predicted"/>
<organism evidence="1 2">
    <name type="scientific">Haloechinothrix alba</name>
    <dbReference type="NCBI Taxonomy" id="664784"/>
    <lineage>
        <taxon>Bacteria</taxon>
        <taxon>Bacillati</taxon>
        <taxon>Actinomycetota</taxon>
        <taxon>Actinomycetes</taxon>
        <taxon>Pseudonocardiales</taxon>
        <taxon>Pseudonocardiaceae</taxon>
        <taxon>Haloechinothrix</taxon>
    </lineage>
</organism>
<dbReference type="InterPro" id="IPR011004">
    <property type="entry name" value="Trimer_LpxA-like_sf"/>
</dbReference>
<dbReference type="SUPFAM" id="SSF51161">
    <property type="entry name" value="Trimeric LpxA-like enzymes"/>
    <property type="match status" value="1"/>
</dbReference>
<dbReference type="PANTHER" id="PTHR43480">
    <property type="entry name" value="ACYL-[ACYL-CARRIER-PROTEIN]--UDP-N-ACETYLGLUCOSAMINE O-ACYLTRANSFERASE"/>
    <property type="match status" value="1"/>
</dbReference>
<reference evidence="1 2" key="1">
    <citation type="submission" date="2017-06" db="EMBL/GenBank/DDBJ databases">
        <authorList>
            <person name="Kim H.J."/>
            <person name="Triplett B.A."/>
        </authorList>
    </citation>
    <scope>NUCLEOTIDE SEQUENCE [LARGE SCALE GENOMIC DNA]</scope>
    <source>
        <strain evidence="1 2">DSM 45207</strain>
    </source>
</reference>
<evidence type="ECO:0000313" key="1">
    <source>
        <dbReference type="EMBL" id="SNR28980.1"/>
    </source>
</evidence>
<keyword evidence="1" id="KW-0012">Acyltransferase</keyword>
<dbReference type="Gene3D" id="2.160.10.10">
    <property type="entry name" value="Hexapeptide repeat proteins"/>
    <property type="match status" value="1"/>
</dbReference>